<evidence type="ECO:0000313" key="2">
    <source>
        <dbReference type="Proteomes" id="UP000762676"/>
    </source>
</evidence>
<accession>A0AAV4HIA3</accession>
<dbReference type="AlphaFoldDB" id="A0AAV4HIA3"/>
<feature type="non-terminal residue" evidence="1">
    <location>
        <position position="52"/>
    </location>
</feature>
<name>A0AAV4HIA3_9GAST</name>
<evidence type="ECO:0000313" key="1">
    <source>
        <dbReference type="EMBL" id="GFR96856.1"/>
    </source>
</evidence>
<keyword evidence="2" id="KW-1185">Reference proteome</keyword>
<sequence>MLVVTWAETIKTLREETPQGLGVLRGRQLEVSHAGLDTRTIGVPRHRRRSSK</sequence>
<dbReference type="EMBL" id="BMAT01005606">
    <property type="protein sequence ID" value="GFR96856.1"/>
    <property type="molecule type" value="Genomic_DNA"/>
</dbReference>
<dbReference type="Proteomes" id="UP000762676">
    <property type="component" value="Unassembled WGS sequence"/>
</dbReference>
<comment type="caution">
    <text evidence="1">The sequence shown here is derived from an EMBL/GenBank/DDBJ whole genome shotgun (WGS) entry which is preliminary data.</text>
</comment>
<gene>
    <name evidence="1" type="ORF">ElyMa_002731200</name>
</gene>
<proteinExistence type="predicted"/>
<protein>
    <submittedName>
        <fullName evidence="1">Uncharacterized protein</fullName>
    </submittedName>
</protein>
<organism evidence="1 2">
    <name type="scientific">Elysia marginata</name>
    <dbReference type="NCBI Taxonomy" id="1093978"/>
    <lineage>
        <taxon>Eukaryota</taxon>
        <taxon>Metazoa</taxon>
        <taxon>Spiralia</taxon>
        <taxon>Lophotrochozoa</taxon>
        <taxon>Mollusca</taxon>
        <taxon>Gastropoda</taxon>
        <taxon>Heterobranchia</taxon>
        <taxon>Euthyneura</taxon>
        <taxon>Panpulmonata</taxon>
        <taxon>Sacoglossa</taxon>
        <taxon>Placobranchoidea</taxon>
        <taxon>Plakobranchidae</taxon>
        <taxon>Elysia</taxon>
    </lineage>
</organism>
<reference evidence="1 2" key="1">
    <citation type="journal article" date="2021" name="Elife">
        <title>Chloroplast acquisition without the gene transfer in kleptoplastic sea slugs, Plakobranchus ocellatus.</title>
        <authorList>
            <person name="Maeda T."/>
            <person name="Takahashi S."/>
            <person name="Yoshida T."/>
            <person name="Shimamura S."/>
            <person name="Takaki Y."/>
            <person name="Nagai Y."/>
            <person name="Toyoda A."/>
            <person name="Suzuki Y."/>
            <person name="Arimoto A."/>
            <person name="Ishii H."/>
            <person name="Satoh N."/>
            <person name="Nishiyama T."/>
            <person name="Hasebe M."/>
            <person name="Maruyama T."/>
            <person name="Minagawa J."/>
            <person name="Obokata J."/>
            <person name="Shigenobu S."/>
        </authorList>
    </citation>
    <scope>NUCLEOTIDE SEQUENCE [LARGE SCALE GENOMIC DNA]</scope>
</reference>